<feature type="region of interest" description="Disordered" evidence="1">
    <location>
        <begin position="315"/>
        <end position="419"/>
    </location>
</feature>
<dbReference type="OrthoDB" id="4501248at2759"/>
<reference evidence="3" key="1">
    <citation type="journal article" date="2017" name="Genome Biol.">
        <title>Comparative genomics reveals high biological diversity and specific adaptations in the industrially and medically important fungal genus Aspergillus.</title>
        <authorList>
            <person name="de Vries R.P."/>
            <person name="Riley R."/>
            <person name="Wiebenga A."/>
            <person name="Aguilar-Osorio G."/>
            <person name="Amillis S."/>
            <person name="Uchima C.A."/>
            <person name="Anderluh G."/>
            <person name="Asadollahi M."/>
            <person name="Askin M."/>
            <person name="Barry K."/>
            <person name="Battaglia E."/>
            <person name="Bayram O."/>
            <person name="Benocci T."/>
            <person name="Braus-Stromeyer S.A."/>
            <person name="Caldana C."/>
            <person name="Canovas D."/>
            <person name="Cerqueira G.C."/>
            <person name="Chen F."/>
            <person name="Chen W."/>
            <person name="Choi C."/>
            <person name="Clum A."/>
            <person name="Dos Santos R.A."/>
            <person name="Damasio A.R."/>
            <person name="Diallinas G."/>
            <person name="Emri T."/>
            <person name="Fekete E."/>
            <person name="Flipphi M."/>
            <person name="Freyberg S."/>
            <person name="Gallo A."/>
            <person name="Gournas C."/>
            <person name="Habgood R."/>
            <person name="Hainaut M."/>
            <person name="Harispe M.L."/>
            <person name="Henrissat B."/>
            <person name="Hilden K.S."/>
            <person name="Hope R."/>
            <person name="Hossain A."/>
            <person name="Karabika E."/>
            <person name="Karaffa L."/>
            <person name="Karanyi Z."/>
            <person name="Krasevec N."/>
            <person name="Kuo A."/>
            <person name="Kusch H."/>
            <person name="LaButti K."/>
            <person name="Lagendijk E.L."/>
            <person name="Lapidus A."/>
            <person name="Levasseur A."/>
            <person name="Lindquist E."/>
            <person name="Lipzen A."/>
            <person name="Logrieco A.F."/>
            <person name="MacCabe A."/>
            <person name="Maekelae M.R."/>
            <person name="Malavazi I."/>
            <person name="Melin P."/>
            <person name="Meyer V."/>
            <person name="Mielnichuk N."/>
            <person name="Miskei M."/>
            <person name="Molnar A.P."/>
            <person name="Mule G."/>
            <person name="Ngan C.Y."/>
            <person name="Orejas M."/>
            <person name="Orosz E."/>
            <person name="Ouedraogo J.P."/>
            <person name="Overkamp K.M."/>
            <person name="Park H.-S."/>
            <person name="Perrone G."/>
            <person name="Piumi F."/>
            <person name="Punt P.J."/>
            <person name="Ram A.F."/>
            <person name="Ramon A."/>
            <person name="Rauscher S."/>
            <person name="Record E."/>
            <person name="Riano-Pachon D.M."/>
            <person name="Robert V."/>
            <person name="Roehrig J."/>
            <person name="Ruller R."/>
            <person name="Salamov A."/>
            <person name="Salih N.S."/>
            <person name="Samson R.A."/>
            <person name="Sandor E."/>
            <person name="Sanguinetti M."/>
            <person name="Schuetze T."/>
            <person name="Sepcic K."/>
            <person name="Shelest E."/>
            <person name="Sherlock G."/>
            <person name="Sophianopoulou V."/>
            <person name="Squina F.M."/>
            <person name="Sun H."/>
            <person name="Susca A."/>
            <person name="Todd R.B."/>
            <person name="Tsang A."/>
            <person name="Unkles S.E."/>
            <person name="van de Wiele N."/>
            <person name="van Rossen-Uffink D."/>
            <person name="Oliveira J.V."/>
            <person name="Vesth T.C."/>
            <person name="Visser J."/>
            <person name="Yu J.-H."/>
            <person name="Zhou M."/>
            <person name="Andersen M.R."/>
            <person name="Archer D.B."/>
            <person name="Baker S.E."/>
            <person name="Benoit I."/>
            <person name="Brakhage A.A."/>
            <person name="Braus G.H."/>
            <person name="Fischer R."/>
            <person name="Frisvad J.C."/>
            <person name="Goldman G.H."/>
            <person name="Houbraken J."/>
            <person name="Oakley B."/>
            <person name="Pocsi I."/>
            <person name="Scazzocchio C."/>
            <person name="Seiboth B."/>
            <person name="vanKuyk P.A."/>
            <person name="Wortman J."/>
            <person name="Dyer P.S."/>
            <person name="Grigoriev I.V."/>
        </authorList>
    </citation>
    <scope>NUCLEOTIDE SEQUENCE [LARGE SCALE GENOMIC DNA]</scope>
    <source>
        <strain evidence="3">CBS 506.65</strain>
    </source>
</reference>
<proteinExistence type="predicted"/>
<dbReference type="EMBL" id="KV878352">
    <property type="protein sequence ID" value="OJJ43480.1"/>
    <property type="molecule type" value="Genomic_DNA"/>
</dbReference>
<dbReference type="AlphaFoldDB" id="A0A1L9S8J4"/>
<gene>
    <name evidence="2" type="ORF">ASPZODRAFT_956907</name>
</gene>
<protein>
    <recommendedName>
        <fullName evidence="4">C2H2-type domain-containing protein</fullName>
    </recommendedName>
</protein>
<feature type="compositionally biased region" description="Polar residues" evidence="1">
    <location>
        <begin position="336"/>
        <end position="345"/>
    </location>
</feature>
<evidence type="ECO:0000256" key="1">
    <source>
        <dbReference type="SAM" id="MobiDB-lite"/>
    </source>
</evidence>
<dbReference type="GeneID" id="34616974"/>
<feature type="region of interest" description="Disordered" evidence="1">
    <location>
        <begin position="222"/>
        <end position="273"/>
    </location>
</feature>
<keyword evidence="3" id="KW-1185">Reference proteome</keyword>
<evidence type="ECO:0008006" key="4">
    <source>
        <dbReference type="Google" id="ProtNLM"/>
    </source>
</evidence>
<evidence type="ECO:0000313" key="2">
    <source>
        <dbReference type="EMBL" id="OJJ43480.1"/>
    </source>
</evidence>
<feature type="compositionally biased region" description="Low complexity" evidence="1">
    <location>
        <begin position="244"/>
        <end position="253"/>
    </location>
</feature>
<name>A0A1L9S8J4_9EURO</name>
<organism evidence="2 3">
    <name type="scientific">Penicilliopsis zonata CBS 506.65</name>
    <dbReference type="NCBI Taxonomy" id="1073090"/>
    <lineage>
        <taxon>Eukaryota</taxon>
        <taxon>Fungi</taxon>
        <taxon>Dikarya</taxon>
        <taxon>Ascomycota</taxon>
        <taxon>Pezizomycotina</taxon>
        <taxon>Eurotiomycetes</taxon>
        <taxon>Eurotiomycetidae</taxon>
        <taxon>Eurotiales</taxon>
        <taxon>Aspergillaceae</taxon>
        <taxon>Penicilliopsis</taxon>
    </lineage>
</organism>
<dbReference type="RefSeq" id="XP_022577990.1">
    <property type="nucleotide sequence ID" value="XM_022730510.1"/>
</dbReference>
<sequence>MNQDLMGINFSYSLINPSDQNFLSAHSPRPLPNLQSLPYLQPQNRLEDPGGAVAIGHLDSFIHCLENGNYPPSVLPRMAERLDRAYSTFQNLEKSHLPVAPGPRSLGESSKPGVSYLCLKCPQGKRKTIKSLGSFKRHVTTEHYYQYEYHCPRECPWFARRKDKVHDHLRSVHRERGSAGLKHMGRFEKQLPPPKHCPQCLRPVESWKDFFHCFASHCRVEEDGSPLSRRGDDDSGSGGGGNPNGQNDWNPGPSGINPGSYFPQGGSGNASFSANDTSYSGGGGGAYNNFHYASPSLQNVILSLNGEAPPSDQICPSAAKLKSDPPKGGQACPLSSPRTSVSALLQKSAAPPPSKAVSGTKNPLLGPLSAVHNASAGCEPSEPSKPPYTPNGLKHSKHRANLSDRKRKEKRPPKKSDAPRRQCLTCGHLFDGCARCQSVKLEGDWCHACLGRCGQRQVQPISYACHDPDSYLNFICNGVSERPSLTFAISVFTRLSFQPPWSVKDVCRALMSNTKLSTECKGAEQIPSWADVTSASTGINVLDFVANPNRFDQASRHDVPSIIHPMVTKSMALLLQSQPRKVDRPDRRVVPMPFELSRCFSPSAHFHQRKVGLYDYCRDLLSGDDSCNLSVMTIPLGFSEDVLPLRSLQFPSRCEY</sequence>
<dbReference type="VEuPathDB" id="FungiDB:ASPZODRAFT_956907"/>
<evidence type="ECO:0000313" key="3">
    <source>
        <dbReference type="Proteomes" id="UP000184188"/>
    </source>
</evidence>
<dbReference type="Proteomes" id="UP000184188">
    <property type="component" value="Unassembled WGS sequence"/>
</dbReference>
<accession>A0A1L9S8J4</accession>